<feature type="compositionally biased region" description="Polar residues" evidence="1">
    <location>
        <begin position="167"/>
        <end position="191"/>
    </location>
</feature>
<dbReference type="Proteomes" id="UP000193240">
    <property type="component" value="Unassembled WGS sequence"/>
</dbReference>
<name>A0A1Y2M549_EPING</name>
<evidence type="ECO:0000256" key="1">
    <source>
        <dbReference type="SAM" id="MobiDB-lite"/>
    </source>
</evidence>
<organism evidence="2 3">
    <name type="scientific">Epicoccum nigrum</name>
    <name type="common">Soil fungus</name>
    <name type="synonym">Epicoccum purpurascens</name>
    <dbReference type="NCBI Taxonomy" id="105696"/>
    <lineage>
        <taxon>Eukaryota</taxon>
        <taxon>Fungi</taxon>
        <taxon>Dikarya</taxon>
        <taxon>Ascomycota</taxon>
        <taxon>Pezizomycotina</taxon>
        <taxon>Dothideomycetes</taxon>
        <taxon>Pleosporomycetidae</taxon>
        <taxon>Pleosporales</taxon>
        <taxon>Pleosporineae</taxon>
        <taxon>Didymellaceae</taxon>
        <taxon>Epicoccum</taxon>
    </lineage>
</organism>
<dbReference type="OMA" id="FRKSTHC"/>
<feature type="region of interest" description="Disordered" evidence="1">
    <location>
        <begin position="216"/>
        <end position="269"/>
    </location>
</feature>
<feature type="compositionally biased region" description="Acidic residues" evidence="1">
    <location>
        <begin position="243"/>
        <end position="259"/>
    </location>
</feature>
<evidence type="ECO:0000313" key="3">
    <source>
        <dbReference type="Proteomes" id="UP000193240"/>
    </source>
</evidence>
<protein>
    <submittedName>
        <fullName evidence="2">Uncharacterized protein</fullName>
    </submittedName>
</protein>
<dbReference type="EMBL" id="KZ107841">
    <property type="protein sequence ID" value="OSS51132.1"/>
    <property type="molecule type" value="Genomic_DNA"/>
</dbReference>
<evidence type="ECO:0000313" key="2">
    <source>
        <dbReference type="EMBL" id="OSS51132.1"/>
    </source>
</evidence>
<accession>A0A1Y2M549</accession>
<reference evidence="2 3" key="1">
    <citation type="journal article" date="2017" name="Genome Announc.">
        <title>Genome sequence of the saprophytic ascomycete Epicoccum nigrum ICMP 19927 strain isolated from New Zealand.</title>
        <authorList>
            <person name="Fokin M."/>
            <person name="Fleetwood D."/>
            <person name="Weir B.S."/>
            <person name="Villas-Boas S.G."/>
        </authorList>
    </citation>
    <scope>NUCLEOTIDE SEQUENCE [LARGE SCALE GENOMIC DNA]</scope>
    <source>
        <strain evidence="2 3">ICMP 19927</strain>
    </source>
</reference>
<sequence>MVLTARPTPSLSSQTSFCPPPLHIQKKPRKATFRRRNFRKSTHCRPINSYVNGPLDDIIDEIRSNIWESPHDYSAEAPLLGWAASLEVPPSWTVTPLPVSRLPSNQPLTVRKNRESRSSASDSSMGEHTQQMRKSVHKDALDGGPVGLPGTDMASWLLLETPAPYETAQTSSLTNANTTDMQEASRSTMHSTEGLKLTNKRRPSVLRLFTGLSRLRRTNTSENSGGGGDMPDLWLPTVFPDHNEDEEGDALPEPSEDAVESYIQKHARK</sequence>
<dbReference type="AlphaFoldDB" id="A0A1Y2M549"/>
<gene>
    <name evidence="2" type="ORF">B5807_04191</name>
</gene>
<feature type="region of interest" description="Disordered" evidence="1">
    <location>
        <begin position="100"/>
        <end position="147"/>
    </location>
</feature>
<dbReference type="InParanoid" id="A0A1Y2M549"/>
<proteinExistence type="predicted"/>
<feature type="region of interest" description="Disordered" evidence="1">
    <location>
        <begin position="167"/>
        <end position="194"/>
    </location>
</feature>
<keyword evidence="3" id="KW-1185">Reference proteome</keyword>